<gene>
    <name evidence="1" type="ORF">NTHI1209_00537</name>
</gene>
<name>A0A158SVP0_HAEIF</name>
<dbReference type="PATRIC" id="fig|727.582.peg.480"/>
<dbReference type="Proteomes" id="UP000050700">
    <property type="component" value="Unassembled WGS sequence"/>
</dbReference>
<reference evidence="1 2" key="1">
    <citation type="submission" date="2014-05" db="EMBL/GenBank/DDBJ databases">
        <title>Methylome analysis of the phasevarions of Haemophilus influenzae.</title>
        <authorList>
            <person name="Atack J.M."/>
            <person name="Fox K.L."/>
            <person name="Power P.M."/>
            <person name="Clark T."/>
            <person name="Jurcisek J."/>
            <person name="Korlach J."/>
            <person name="Bakaletz L.O."/>
            <person name="Jennings M.P."/>
        </authorList>
    </citation>
    <scope>NUCLEOTIDE SEQUENCE [LARGE SCALE GENOMIC DNA]</scope>
    <source>
        <strain evidence="1 2">1209</strain>
    </source>
</reference>
<protein>
    <submittedName>
        <fullName evidence="1">Uncharacterized protein</fullName>
    </submittedName>
</protein>
<accession>A0A158SVP0</accession>
<evidence type="ECO:0000313" key="1">
    <source>
        <dbReference type="EMBL" id="KIS34934.1"/>
    </source>
</evidence>
<sequence>MSLFACTTTHQSKKTVKSRFLKNNRLNKISIINIYTT</sequence>
<dbReference type="AlphaFoldDB" id="A0A158SVP0"/>
<dbReference type="EMBL" id="JMQP01000002">
    <property type="protein sequence ID" value="KIS34934.1"/>
    <property type="molecule type" value="Genomic_DNA"/>
</dbReference>
<proteinExistence type="predicted"/>
<evidence type="ECO:0000313" key="2">
    <source>
        <dbReference type="Proteomes" id="UP000050700"/>
    </source>
</evidence>
<organism evidence="1 2">
    <name type="scientific">Haemophilus influenzae</name>
    <dbReference type="NCBI Taxonomy" id="727"/>
    <lineage>
        <taxon>Bacteria</taxon>
        <taxon>Pseudomonadati</taxon>
        <taxon>Pseudomonadota</taxon>
        <taxon>Gammaproteobacteria</taxon>
        <taxon>Pasteurellales</taxon>
        <taxon>Pasteurellaceae</taxon>
        <taxon>Haemophilus</taxon>
    </lineage>
</organism>
<comment type="caution">
    <text evidence="1">The sequence shown here is derived from an EMBL/GenBank/DDBJ whole genome shotgun (WGS) entry which is preliminary data.</text>
</comment>